<protein>
    <submittedName>
        <fullName evidence="2">BNR/Aspbox repeat domain containing protein</fullName>
    </submittedName>
</protein>
<dbReference type="EMBL" id="KB007836">
    <property type="protein sequence ID" value="ELR24209.1"/>
    <property type="molecule type" value="Genomic_DNA"/>
</dbReference>
<proteinExistence type="predicted"/>
<reference evidence="2 3" key="1">
    <citation type="journal article" date="2013" name="Genome Biol.">
        <title>Genome of Acanthamoeba castellanii highlights extensive lateral gene transfer and early evolution of tyrosine kinase signaling.</title>
        <authorList>
            <person name="Clarke M."/>
            <person name="Lohan A.J."/>
            <person name="Liu B."/>
            <person name="Lagkouvardos I."/>
            <person name="Roy S."/>
            <person name="Zafar N."/>
            <person name="Bertelli C."/>
            <person name="Schilde C."/>
            <person name="Kianianmomeni A."/>
            <person name="Burglin T.R."/>
            <person name="Frech C."/>
            <person name="Turcotte B."/>
            <person name="Kopec K.O."/>
            <person name="Synnott J.M."/>
            <person name="Choo C."/>
            <person name="Paponov I."/>
            <person name="Finkler A."/>
            <person name="Soon Heng Tan C."/>
            <person name="Hutchins A.P."/>
            <person name="Weinmeier T."/>
            <person name="Rattei T."/>
            <person name="Chu J.S."/>
            <person name="Gimenez G."/>
            <person name="Irimia M."/>
            <person name="Rigden D.J."/>
            <person name="Fitzpatrick D.A."/>
            <person name="Lorenzo-Morales J."/>
            <person name="Bateman A."/>
            <person name="Chiu C.H."/>
            <person name="Tang P."/>
            <person name="Hegemann P."/>
            <person name="Fromm H."/>
            <person name="Raoult D."/>
            <person name="Greub G."/>
            <person name="Miranda-Saavedra D."/>
            <person name="Chen N."/>
            <person name="Nash P."/>
            <person name="Ginger M.L."/>
            <person name="Horn M."/>
            <person name="Schaap P."/>
            <person name="Caler L."/>
            <person name="Loftus B."/>
        </authorList>
    </citation>
    <scope>NUCLEOTIDE SEQUENCE [LARGE SCALE GENOMIC DNA]</scope>
    <source>
        <strain evidence="2 3">Neff</strain>
    </source>
</reference>
<dbReference type="InterPro" id="IPR015943">
    <property type="entry name" value="WD40/YVTN_repeat-like_dom_sf"/>
</dbReference>
<dbReference type="Proteomes" id="UP000011083">
    <property type="component" value="Unassembled WGS sequence"/>
</dbReference>
<accession>L8HFC1</accession>
<dbReference type="RefSeq" id="XP_004353737.1">
    <property type="nucleotide sequence ID" value="XM_004353685.1"/>
</dbReference>
<feature type="signal peptide" evidence="1">
    <location>
        <begin position="1"/>
        <end position="22"/>
    </location>
</feature>
<name>L8HFC1_ACACF</name>
<dbReference type="SUPFAM" id="SSF110296">
    <property type="entry name" value="Oligoxyloglucan reducing end-specific cellobiohydrolase"/>
    <property type="match status" value="3"/>
</dbReference>
<dbReference type="Gene3D" id="2.130.10.10">
    <property type="entry name" value="YVTN repeat-like/Quinoprotein amine dehydrogenase"/>
    <property type="match status" value="1"/>
</dbReference>
<evidence type="ECO:0000313" key="2">
    <source>
        <dbReference type="EMBL" id="ELR24209.1"/>
    </source>
</evidence>
<dbReference type="InterPro" id="IPR036278">
    <property type="entry name" value="Sialidase_sf"/>
</dbReference>
<gene>
    <name evidence="2" type="ORF">ACA1_376940</name>
</gene>
<dbReference type="SUPFAM" id="SSF50939">
    <property type="entry name" value="Sialidases"/>
    <property type="match status" value="1"/>
</dbReference>
<dbReference type="VEuPathDB" id="AmoebaDB:ACA1_376940"/>
<keyword evidence="3" id="KW-1185">Reference proteome</keyword>
<dbReference type="KEGG" id="acan:ACA1_376940"/>
<sequence>MRLVSSLLLLLLVAWLAAPNSAASTTPVAWTKSNPTATVADLTDITYGAGLYVAVGGNRLTIITSTDLQSWEVAKLPYEARIDLGTWSIAYGPEAGFVITSDASVATLVSKDVMEWTMHDQPSSTYRRDVIYGNGVYVAGPRDYTPSKVAVSKDGIAWTYHNVIPDDLLHRSSIHGVSFVNGQFVAYGSDGQSTGALYSSVDAKSWSLYRNITESYPGLIYQVIDLQAGSSATLVALVGFSNYTALLTSIDDGHTWEATLRSPYSGLGGPLSFGNGVFFASLRNGTFNSFTTVASFDNGRSWGPAPKTLISHASVPQFVRGKFVNVFKSGLIQVSHDNGHTFKSLDEGITTPFYSFINTPPGYELNGLYTYNPSTILGSADGVEWSEVVTLSKGLDQLTYYSELGAWVATDSQQLVISKDLVDWRTLGGPNIPPIDGDSIALTAFANQDDGTWLALFNFWNRWGAVYTLYRSSNVTQSAAWTTVASDMERAQDVEAGNGAIVLLTTYGDLQSSTNGGSTWRKHSGPAGQLASIQYVAKAFVAVGQDQRSVYISSDSQTWTTFRFADAPQALVQTNVFVVVVDGEERAAVSLTDGSIRMYDPTAKAWAEWTTIPNSFDGVDGVRSNPKGVFVAVNARNNEKMKLVSTLLLLLLVAWLAPPSGASAASVTWRKTNPTATVSYLTDIAYGAGLYVAVGGNTINIITSTDLQSWEVAKLPYEARTLIGTWSIAYGPEAGFVVTSAANPTLVSKDGKEWTVHEQPFMTYRFNVIYGNGVYVAGPRMDYTSGEVAVSKDGIAWTYHNAIPSDKSNINGVSFVNGQFVAYGRDGQSTGALYGSVDGKSWSLYRNITESYPGLINQVLELQAGSSTIVALVGFSDYTALLTSTDDGLTWDATLRYPTSGFGGPLSFGNGVFFASLYNNTVPAFVTVASFDNGQSWEPATDTLISAASVPDFANGQFINLGKAGLIQLSHDNGHTFKSLDEGITTPFSTFVDTPPGYELNGLSFFVQTLTNPSTILGSADGVEWSEVVTPSKSLSQLTYVEHLGAWVATDSQQLVASKDFVNWRVLGGPKVPSNDLEATDLIAFANQDNGEWLALFNTWNRWTSYSAFTLYGTSGNLGWSSIASGLELAQKVVAGNGAIVVLTGSGDLQSSTNGGYTWRKQAGPAGAVIAAVRYVAKTFVAVGQDQLSVHVSSDSQVWTTFSFADAPQALVQTNVFVVVVDGEERAAVSLNDGSVRAYDPTAKVWVVWTTIPDSFNGVDGVRSNPKGVFVAVNGVSNEVFTTAA</sequence>
<dbReference type="GeneID" id="14925220"/>
<evidence type="ECO:0000313" key="3">
    <source>
        <dbReference type="Proteomes" id="UP000011083"/>
    </source>
</evidence>
<dbReference type="CDD" id="cd15482">
    <property type="entry name" value="Sialidase_non-viral"/>
    <property type="match status" value="2"/>
</dbReference>
<organism evidence="2 3">
    <name type="scientific">Acanthamoeba castellanii (strain ATCC 30010 / Neff)</name>
    <dbReference type="NCBI Taxonomy" id="1257118"/>
    <lineage>
        <taxon>Eukaryota</taxon>
        <taxon>Amoebozoa</taxon>
        <taxon>Discosea</taxon>
        <taxon>Longamoebia</taxon>
        <taxon>Centramoebida</taxon>
        <taxon>Acanthamoebidae</taxon>
        <taxon>Acanthamoeba</taxon>
    </lineage>
</organism>
<feature type="chain" id="PRO_5003991059" evidence="1">
    <location>
        <begin position="23"/>
        <end position="1285"/>
    </location>
</feature>
<evidence type="ECO:0000256" key="1">
    <source>
        <dbReference type="SAM" id="SignalP"/>
    </source>
</evidence>
<keyword evidence="1" id="KW-0732">Signal</keyword>